<feature type="coiled-coil region" evidence="1">
    <location>
        <begin position="142"/>
        <end position="176"/>
    </location>
</feature>
<keyword evidence="1" id="KW-0175">Coiled coil</keyword>
<accession>A0ABS9WEQ2</accession>
<dbReference type="Proteomes" id="UP001430755">
    <property type="component" value="Unassembled WGS sequence"/>
</dbReference>
<evidence type="ECO:0000256" key="1">
    <source>
        <dbReference type="SAM" id="Coils"/>
    </source>
</evidence>
<sequence length="188" mass="21428">MGRDWTLRETLYVRDWAGALPLSVIAEHLHRDWREVASEAGRLGVPIVFLGTPLWWCDECASLTGRLHPSGMCWKCAYRRQLQQVEARTAALLKRLPWDKVEDYATREAERGSARHEPAPTPPDTLNAPPRAAVALQTAYLASRSEWEARKARRKLKAAQKRKERIAAKVREFEGRRESERATMEGAA</sequence>
<feature type="region of interest" description="Disordered" evidence="2">
    <location>
        <begin position="107"/>
        <end position="130"/>
    </location>
</feature>
<evidence type="ECO:0000313" key="4">
    <source>
        <dbReference type="Proteomes" id="UP001430755"/>
    </source>
</evidence>
<organism evidence="3 4">
    <name type="scientific">Adlercreutzia faecimuris</name>
    <dbReference type="NCBI Taxonomy" id="2897341"/>
    <lineage>
        <taxon>Bacteria</taxon>
        <taxon>Bacillati</taxon>
        <taxon>Actinomycetota</taxon>
        <taxon>Coriobacteriia</taxon>
        <taxon>Eggerthellales</taxon>
        <taxon>Eggerthellaceae</taxon>
        <taxon>Adlercreutzia</taxon>
    </lineage>
</organism>
<gene>
    <name evidence="3" type="ORF">LPT13_01620</name>
</gene>
<comment type="caution">
    <text evidence="3">The sequence shown here is derived from an EMBL/GenBank/DDBJ whole genome shotgun (WGS) entry which is preliminary data.</text>
</comment>
<evidence type="ECO:0000313" key="3">
    <source>
        <dbReference type="EMBL" id="MCI2241050.1"/>
    </source>
</evidence>
<reference evidence="3" key="1">
    <citation type="submission" date="2021-11" db="EMBL/GenBank/DDBJ databases">
        <title>A Novel Adlercreutzia Species, isolated from a Allomyrina dichotoma larva feces.</title>
        <authorList>
            <person name="Suh M.K."/>
        </authorList>
    </citation>
    <scope>NUCLEOTIDE SEQUENCE</scope>
    <source>
        <strain evidence="3">JBNU-10</strain>
    </source>
</reference>
<evidence type="ECO:0000256" key="2">
    <source>
        <dbReference type="SAM" id="MobiDB-lite"/>
    </source>
</evidence>
<name>A0ABS9WEQ2_9ACTN</name>
<dbReference type="EMBL" id="JAJMLW010000001">
    <property type="protein sequence ID" value="MCI2241050.1"/>
    <property type="molecule type" value="Genomic_DNA"/>
</dbReference>
<evidence type="ECO:0008006" key="5">
    <source>
        <dbReference type="Google" id="ProtNLM"/>
    </source>
</evidence>
<feature type="compositionally biased region" description="Basic and acidic residues" evidence="2">
    <location>
        <begin position="107"/>
        <end position="118"/>
    </location>
</feature>
<dbReference type="RefSeq" id="WP_242162830.1">
    <property type="nucleotide sequence ID" value="NZ_JAJMLW010000001.1"/>
</dbReference>
<proteinExistence type="predicted"/>
<protein>
    <recommendedName>
        <fullName evidence="5">Cysteine-rich VLP domain-containing protein</fullName>
    </recommendedName>
</protein>
<keyword evidence="4" id="KW-1185">Reference proteome</keyword>